<feature type="compositionally biased region" description="Polar residues" evidence="1">
    <location>
        <begin position="157"/>
        <end position="170"/>
    </location>
</feature>
<feature type="region of interest" description="Disordered" evidence="1">
    <location>
        <begin position="150"/>
        <end position="170"/>
    </location>
</feature>
<dbReference type="EMBL" id="CAJPWZ010002592">
    <property type="protein sequence ID" value="CAG2241680.1"/>
    <property type="molecule type" value="Genomic_DNA"/>
</dbReference>
<evidence type="ECO:0000313" key="2">
    <source>
        <dbReference type="EMBL" id="CAG2241680.1"/>
    </source>
</evidence>
<dbReference type="Proteomes" id="UP000683360">
    <property type="component" value="Unassembled WGS sequence"/>
</dbReference>
<proteinExistence type="predicted"/>
<comment type="caution">
    <text evidence="2">The sequence shown here is derived from an EMBL/GenBank/DDBJ whole genome shotgun (WGS) entry which is preliminary data.</text>
</comment>
<organism evidence="2 3">
    <name type="scientific">Mytilus edulis</name>
    <name type="common">Blue mussel</name>
    <dbReference type="NCBI Taxonomy" id="6550"/>
    <lineage>
        <taxon>Eukaryota</taxon>
        <taxon>Metazoa</taxon>
        <taxon>Spiralia</taxon>
        <taxon>Lophotrochozoa</taxon>
        <taxon>Mollusca</taxon>
        <taxon>Bivalvia</taxon>
        <taxon>Autobranchia</taxon>
        <taxon>Pteriomorphia</taxon>
        <taxon>Mytilida</taxon>
        <taxon>Mytiloidea</taxon>
        <taxon>Mytilidae</taxon>
        <taxon>Mytilinae</taxon>
        <taxon>Mytilus</taxon>
    </lineage>
</organism>
<dbReference type="AlphaFoldDB" id="A0A8S3U767"/>
<keyword evidence="3" id="KW-1185">Reference proteome</keyword>
<sequence>MKPIYHFNTINKDAQSMEDKHNETYLPFQRYKQGYPGMGDKHIMKPYLPFQHYKQGYPEYGDKHTMKPIYHFKHYKQGYPEIPRVYKHIMKPIYHFNTTNKDTQSMGQTHNETYLPFQHYKQGYPEYGDKTHNETYLPFQHYKQGYPEYGDKHIMKPTTNKDTQSMGENT</sequence>
<gene>
    <name evidence="2" type="ORF">MEDL_53887</name>
</gene>
<accession>A0A8S3U767</accession>
<evidence type="ECO:0000313" key="3">
    <source>
        <dbReference type="Proteomes" id="UP000683360"/>
    </source>
</evidence>
<reference evidence="2" key="1">
    <citation type="submission" date="2021-03" db="EMBL/GenBank/DDBJ databases">
        <authorList>
            <person name="Bekaert M."/>
        </authorList>
    </citation>
    <scope>NUCLEOTIDE SEQUENCE</scope>
</reference>
<evidence type="ECO:0000256" key="1">
    <source>
        <dbReference type="SAM" id="MobiDB-lite"/>
    </source>
</evidence>
<protein>
    <submittedName>
        <fullName evidence="2">Uncharacterized protein</fullName>
    </submittedName>
</protein>
<name>A0A8S3U767_MYTED</name>